<reference evidence="1" key="2">
    <citation type="submission" date="2023-06" db="EMBL/GenBank/DDBJ databases">
        <authorList>
            <person name="Ma L."/>
            <person name="Liu K.-W."/>
            <person name="Li Z."/>
            <person name="Hsiao Y.-Y."/>
            <person name="Qi Y."/>
            <person name="Fu T."/>
            <person name="Tang G."/>
            <person name="Zhang D."/>
            <person name="Sun W.-H."/>
            <person name="Liu D.-K."/>
            <person name="Li Y."/>
            <person name="Chen G.-Z."/>
            <person name="Liu X.-D."/>
            <person name="Liao X.-Y."/>
            <person name="Jiang Y.-T."/>
            <person name="Yu X."/>
            <person name="Hao Y."/>
            <person name="Huang J."/>
            <person name="Zhao X.-W."/>
            <person name="Ke S."/>
            <person name="Chen Y.-Y."/>
            <person name="Wu W.-L."/>
            <person name="Hsu J.-L."/>
            <person name="Lin Y.-F."/>
            <person name="Huang M.-D."/>
            <person name="Li C.-Y."/>
            <person name="Huang L."/>
            <person name="Wang Z.-W."/>
            <person name="Zhao X."/>
            <person name="Zhong W.-Y."/>
            <person name="Peng D.-H."/>
            <person name="Ahmad S."/>
            <person name="Lan S."/>
            <person name="Zhang J.-S."/>
            <person name="Tsai W.-C."/>
            <person name="Van De Peer Y."/>
            <person name="Liu Z.-J."/>
        </authorList>
    </citation>
    <scope>NUCLEOTIDE SEQUENCE</scope>
    <source>
        <strain evidence="1">CP</strain>
        <tissue evidence="1">Leaves</tissue>
    </source>
</reference>
<name>A0AAV9EK78_ACOCL</name>
<gene>
    <name evidence="1" type="ORF">QJS10_CPA06g01790</name>
</gene>
<organism evidence="1 2">
    <name type="scientific">Acorus calamus</name>
    <name type="common">Sweet flag</name>
    <dbReference type="NCBI Taxonomy" id="4465"/>
    <lineage>
        <taxon>Eukaryota</taxon>
        <taxon>Viridiplantae</taxon>
        <taxon>Streptophyta</taxon>
        <taxon>Embryophyta</taxon>
        <taxon>Tracheophyta</taxon>
        <taxon>Spermatophyta</taxon>
        <taxon>Magnoliopsida</taxon>
        <taxon>Liliopsida</taxon>
        <taxon>Acoraceae</taxon>
        <taxon>Acorus</taxon>
    </lineage>
</organism>
<dbReference type="Proteomes" id="UP001180020">
    <property type="component" value="Unassembled WGS sequence"/>
</dbReference>
<dbReference type="AlphaFoldDB" id="A0AAV9EK78"/>
<proteinExistence type="predicted"/>
<dbReference type="EMBL" id="JAUJYO010000006">
    <property type="protein sequence ID" value="KAK1313900.1"/>
    <property type="molecule type" value="Genomic_DNA"/>
</dbReference>
<comment type="caution">
    <text evidence="1">The sequence shown here is derived from an EMBL/GenBank/DDBJ whole genome shotgun (WGS) entry which is preliminary data.</text>
</comment>
<keyword evidence="2" id="KW-1185">Reference proteome</keyword>
<protein>
    <submittedName>
        <fullName evidence="1">Uncharacterized protein</fullName>
    </submittedName>
</protein>
<sequence length="121" mass="13391">MVAIFPRLLNASKYIRKAVYAVQLPRSVNGATDLLSRYLKTFIEDEEKAVTFVGEEKDEVTAVGEERAKEVTAVGEDEVIAIDDKKAKEVLFTSIESANKVSEEGYPCGCTKSVKVKNMNK</sequence>
<evidence type="ECO:0000313" key="1">
    <source>
        <dbReference type="EMBL" id="KAK1313900.1"/>
    </source>
</evidence>
<accession>A0AAV9EK78</accession>
<evidence type="ECO:0000313" key="2">
    <source>
        <dbReference type="Proteomes" id="UP001180020"/>
    </source>
</evidence>
<reference evidence="1" key="1">
    <citation type="journal article" date="2023" name="Nat. Commun.">
        <title>Diploid and tetraploid genomes of Acorus and the evolution of monocots.</title>
        <authorList>
            <person name="Ma L."/>
            <person name="Liu K.W."/>
            <person name="Li Z."/>
            <person name="Hsiao Y.Y."/>
            <person name="Qi Y."/>
            <person name="Fu T."/>
            <person name="Tang G.D."/>
            <person name="Zhang D."/>
            <person name="Sun W.H."/>
            <person name="Liu D.K."/>
            <person name="Li Y."/>
            <person name="Chen G.Z."/>
            <person name="Liu X.D."/>
            <person name="Liao X.Y."/>
            <person name="Jiang Y.T."/>
            <person name="Yu X."/>
            <person name="Hao Y."/>
            <person name="Huang J."/>
            <person name="Zhao X.W."/>
            <person name="Ke S."/>
            <person name="Chen Y.Y."/>
            <person name="Wu W.L."/>
            <person name="Hsu J.L."/>
            <person name="Lin Y.F."/>
            <person name="Huang M.D."/>
            <person name="Li C.Y."/>
            <person name="Huang L."/>
            <person name="Wang Z.W."/>
            <person name="Zhao X."/>
            <person name="Zhong W.Y."/>
            <person name="Peng D.H."/>
            <person name="Ahmad S."/>
            <person name="Lan S."/>
            <person name="Zhang J.S."/>
            <person name="Tsai W.C."/>
            <person name="Van de Peer Y."/>
            <person name="Liu Z.J."/>
        </authorList>
    </citation>
    <scope>NUCLEOTIDE SEQUENCE</scope>
    <source>
        <strain evidence="1">CP</strain>
    </source>
</reference>